<keyword evidence="3 5" id="KW-1133">Transmembrane helix</keyword>
<dbReference type="InterPro" id="IPR050997">
    <property type="entry name" value="MAPEG"/>
</dbReference>
<evidence type="ECO:0000256" key="2">
    <source>
        <dbReference type="ARBA" id="ARBA00022692"/>
    </source>
</evidence>
<sequence>MLVAAGMFFGWRGLLVGGILLYVYTANQQPQPAPNPAGTNRRMAAAQDYFQQMLGQAPLGRGGTAAGSGGRAPNIWMGMKVGQARKKYGITYPTLYAPPGHKDEKAFNCVQRAHQNSLENLPSFYALLLTAGIKASGPRLAHSYLISASIAGAVALVGRIFFFNGYSTGDPKARYRGGFTHFGTLALLGMVIGWSAQLLAPVVGL</sequence>
<evidence type="ECO:0008006" key="8">
    <source>
        <dbReference type="Google" id="ProtNLM"/>
    </source>
</evidence>
<evidence type="ECO:0000256" key="3">
    <source>
        <dbReference type="ARBA" id="ARBA00022989"/>
    </source>
</evidence>
<dbReference type="GO" id="GO:0016020">
    <property type="term" value="C:membrane"/>
    <property type="evidence" value="ECO:0007669"/>
    <property type="project" value="UniProtKB-SubCell"/>
</dbReference>
<accession>E1ZII1</accession>
<proteinExistence type="predicted"/>
<evidence type="ECO:0000313" key="7">
    <source>
        <dbReference type="Proteomes" id="UP000008141"/>
    </source>
</evidence>
<dbReference type="GO" id="GO:0004364">
    <property type="term" value="F:glutathione transferase activity"/>
    <property type="evidence" value="ECO:0007669"/>
    <property type="project" value="TreeGrafter"/>
</dbReference>
<feature type="transmembrane region" description="Helical" evidence="5">
    <location>
        <begin position="6"/>
        <end position="24"/>
    </location>
</feature>
<keyword evidence="2 5" id="KW-0812">Transmembrane</keyword>
<dbReference type="GO" id="GO:0005635">
    <property type="term" value="C:nuclear envelope"/>
    <property type="evidence" value="ECO:0007669"/>
    <property type="project" value="TreeGrafter"/>
</dbReference>
<dbReference type="Proteomes" id="UP000008141">
    <property type="component" value="Unassembled WGS sequence"/>
</dbReference>
<dbReference type="STRING" id="554065.E1ZII1"/>
<dbReference type="RefSeq" id="XP_005846439.1">
    <property type="nucleotide sequence ID" value="XM_005846377.1"/>
</dbReference>
<dbReference type="InterPro" id="IPR001129">
    <property type="entry name" value="Membr-assoc_MAPEG"/>
</dbReference>
<organism evidence="7">
    <name type="scientific">Chlorella variabilis</name>
    <name type="common">Green alga</name>
    <dbReference type="NCBI Taxonomy" id="554065"/>
    <lineage>
        <taxon>Eukaryota</taxon>
        <taxon>Viridiplantae</taxon>
        <taxon>Chlorophyta</taxon>
        <taxon>core chlorophytes</taxon>
        <taxon>Trebouxiophyceae</taxon>
        <taxon>Chlorellales</taxon>
        <taxon>Chlorellaceae</taxon>
        <taxon>Chlorella clade</taxon>
        <taxon>Chlorella</taxon>
    </lineage>
</organism>
<evidence type="ECO:0000256" key="4">
    <source>
        <dbReference type="ARBA" id="ARBA00023136"/>
    </source>
</evidence>
<gene>
    <name evidence="6" type="ORF">CHLNCDRAFT_135580</name>
</gene>
<dbReference type="GO" id="GO:0004602">
    <property type="term" value="F:glutathione peroxidase activity"/>
    <property type="evidence" value="ECO:0007669"/>
    <property type="project" value="TreeGrafter"/>
</dbReference>
<protein>
    <recommendedName>
        <fullName evidence="8">Glutathione transferase</fullName>
    </recommendedName>
</protein>
<dbReference type="GO" id="GO:0005783">
    <property type="term" value="C:endoplasmic reticulum"/>
    <property type="evidence" value="ECO:0007669"/>
    <property type="project" value="TreeGrafter"/>
</dbReference>
<dbReference type="GeneID" id="17353606"/>
<keyword evidence="4 5" id="KW-0472">Membrane</keyword>
<dbReference type="PANTHER" id="PTHR10250:SF26">
    <property type="entry name" value="GLUTATHIONE S-TRANSFERASE 3, MITOCHONDRIAL"/>
    <property type="match status" value="1"/>
</dbReference>
<dbReference type="InParanoid" id="E1ZII1"/>
<dbReference type="Pfam" id="PF01124">
    <property type="entry name" value="MAPEG"/>
    <property type="match status" value="1"/>
</dbReference>
<dbReference type="GO" id="GO:0006691">
    <property type="term" value="P:leukotriene metabolic process"/>
    <property type="evidence" value="ECO:0007669"/>
    <property type="project" value="UniProtKB-ARBA"/>
</dbReference>
<dbReference type="InterPro" id="IPR023352">
    <property type="entry name" value="MAPEG-like_dom_sf"/>
</dbReference>
<reference evidence="6 7" key="1">
    <citation type="journal article" date="2010" name="Plant Cell">
        <title>The Chlorella variabilis NC64A genome reveals adaptation to photosymbiosis, coevolution with viruses, and cryptic sex.</title>
        <authorList>
            <person name="Blanc G."/>
            <person name="Duncan G."/>
            <person name="Agarkova I."/>
            <person name="Borodovsky M."/>
            <person name="Gurnon J."/>
            <person name="Kuo A."/>
            <person name="Lindquist E."/>
            <person name="Lucas S."/>
            <person name="Pangilinan J."/>
            <person name="Polle J."/>
            <person name="Salamov A."/>
            <person name="Terry A."/>
            <person name="Yamada T."/>
            <person name="Dunigan D.D."/>
            <person name="Grigoriev I.V."/>
            <person name="Claverie J.M."/>
            <person name="Van Etten J.L."/>
        </authorList>
    </citation>
    <scope>NUCLEOTIDE SEQUENCE [LARGE SCALE GENOMIC DNA]</scope>
    <source>
        <strain evidence="6 7">NC64A</strain>
    </source>
</reference>
<dbReference type="FunCoup" id="E1ZII1">
    <property type="interactions" value="983"/>
</dbReference>
<dbReference type="AlphaFoldDB" id="E1ZII1"/>
<feature type="transmembrane region" description="Helical" evidence="5">
    <location>
        <begin position="182"/>
        <end position="203"/>
    </location>
</feature>
<dbReference type="Gene3D" id="1.20.120.550">
    <property type="entry name" value="Membrane associated eicosanoid/glutathione metabolism-like domain"/>
    <property type="match status" value="1"/>
</dbReference>
<comment type="subcellular location">
    <subcellularLocation>
        <location evidence="1">Membrane</location>
        <topology evidence="1">Multi-pass membrane protein</topology>
    </subcellularLocation>
</comment>
<evidence type="ECO:0000256" key="5">
    <source>
        <dbReference type="SAM" id="Phobius"/>
    </source>
</evidence>
<evidence type="ECO:0000256" key="1">
    <source>
        <dbReference type="ARBA" id="ARBA00004141"/>
    </source>
</evidence>
<dbReference type="SUPFAM" id="SSF161084">
    <property type="entry name" value="MAPEG domain-like"/>
    <property type="match status" value="1"/>
</dbReference>
<dbReference type="OrthoDB" id="410651at2759"/>
<feature type="transmembrane region" description="Helical" evidence="5">
    <location>
        <begin position="144"/>
        <end position="162"/>
    </location>
</feature>
<name>E1ZII1_CHLVA</name>
<keyword evidence="7" id="KW-1185">Reference proteome</keyword>
<dbReference type="PANTHER" id="PTHR10250">
    <property type="entry name" value="MICROSOMAL GLUTATHIONE S-TRANSFERASE"/>
    <property type="match status" value="1"/>
</dbReference>
<evidence type="ECO:0000313" key="6">
    <source>
        <dbReference type="EMBL" id="EFN54337.1"/>
    </source>
</evidence>
<dbReference type="EMBL" id="GL433848">
    <property type="protein sequence ID" value="EFN54337.1"/>
    <property type="molecule type" value="Genomic_DNA"/>
</dbReference>
<dbReference type="eggNOG" id="ENOG502S4E5">
    <property type="taxonomic scope" value="Eukaryota"/>
</dbReference>
<dbReference type="KEGG" id="cvr:CHLNCDRAFT_135580"/>